<dbReference type="Gene3D" id="1.20.120.1490">
    <property type="match status" value="1"/>
</dbReference>
<evidence type="ECO:0000256" key="2">
    <source>
        <dbReference type="SAM" id="SignalP"/>
    </source>
</evidence>
<reference evidence="3 4" key="1">
    <citation type="submission" date="2017-06" db="EMBL/GenBank/DDBJ databases">
        <title>Genome sequencing of cyanobaciteial culture collection at National Institute for Environmental Studies (NIES).</title>
        <authorList>
            <person name="Hirose Y."/>
            <person name="Shimura Y."/>
            <person name="Fujisawa T."/>
            <person name="Nakamura Y."/>
            <person name="Kawachi M."/>
        </authorList>
    </citation>
    <scope>NUCLEOTIDE SEQUENCE [LARGE SCALE GENOMIC DNA]</scope>
    <source>
        <strain evidence="3 4">NIES-2135</strain>
    </source>
</reference>
<dbReference type="EMBL" id="AP018203">
    <property type="protein sequence ID" value="BAY59108.1"/>
    <property type="molecule type" value="Genomic_DNA"/>
</dbReference>
<keyword evidence="4" id="KW-1185">Reference proteome</keyword>
<feature type="region of interest" description="Disordered" evidence="1">
    <location>
        <begin position="123"/>
        <end position="142"/>
    </location>
</feature>
<organism evidence="3 4">
    <name type="scientific">Leptolyngbya boryana NIES-2135</name>
    <dbReference type="NCBI Taxonomy" id="1973484"/>
    <lineage>
        <taxon>Bacteria</taxon>
        <taxon>Bacillati</taxon>
        <taxon>Cyanobacteriota</taxon>
        <taxon>Cyanophyceae</taxon>
        <taxon>Leptolyngbyales</taxon>
        <taxon>Leptolyngbyaceae</taxon>
        <taxon>Leptolyngbya group</taxon>
        <taxon>Leptolyngbya</taxon>
    </lineage>
</organism>
<evidence type="ECO:0000313" key="4">
    <source>
        <dbReference type="Proteomes" id="UP000217895"/>
    </source>
</evidence>
<sequence>MKKVAILLPGAIALMMAVSPMLAAHARPINRLAQAPKQEYANKLGLTDAQKQSMKSIREAVQKDIYTNVLNDGQRAQYDAAVQRGEKPGKMMRSLNLSDAQKTQIRDKMKAARQKINQEVLTQAQRDQIQQMRQQRRNRRGA</sequence>
<proteinExistence type="predicted"/>
<dbReference type="AlphaFoldDB" id="A0A1Z4JR36"/>
<accession>A0A1Z4JR36</accession>
<evidence type="ECO:0000313" key="3">
    <source>
        <dbReference type="EMBL" id="BAY59108.1"/>
    </source>
</evidence>
<dbReference type="Proteomes" id="UP000217895">
    <property type="component" value="Chromosome"/>
</dbReference>
<gene>
    <name evidence="3" type="ORF">NIES2135_59850</name>
</gene>
<feature type="chain" id="PRO_5011116561" evidence="2">
    <location>
        <begin position="24"/>
        <end position="142"/>
    </location>
</feature>
<keyword evidence="2" id="KW-0732">Signal</keyword>
<feature type="compositionally biased region" description="Low complexity" evidence="1">
    <location>
        <begin position="123"/>
        <end position="133"/>
    </location>
</feature>
<name>A0A1Z4JR36_LEPBY</name>
<feature type="signal peptide" evidence="2">
    <location>
        <begin position="1"/>
        <end position="23"/>
    </location>
</feature>
<evidence type="ECO:0000256" key="1">
    <source>
        <dbReference type="SAM" id="MobiDB-lite"/>
    </source>
</evidence>
<protein>
    <submittedName>
        <fullName evidence="3">LTXXQ motif family protein</fullName>
    </submittedName>
</protein>